<proteinExistence type="predicted"/>
<reference evidence="3" key="1">
    <citation type="submission" date="2015-09" db="EMBL/GenBank/DDBJ databases">
        <authorList>
            <consortium name="Pathogen Informatics"/>
        </authorList>
    </citation>
    <scope>NUCLEOTIDE SEQUENCE [LARGE SCALE GENOMIC DNA]</scope>
    <source>
        <strain evidence="3">Lake Konstanz</strain>
    </source>
</reference>
<dbReference type="VEuPathDB" id="TriTrypDB:BSAL_36765"/>
<dbReference type="Proteomes" id="UP000051952">
    <property type="component" value="Unassembled WGS sequence"/>
</dbReference>
<dbReference type="OrthoDB" id="2160638at2759"/>
<feature type="compositionally biased region" description="Low complexity" evidence="1">
    <location>
        <begin position="138"/>
        <end position="170"/>
    </location>
</feature>
<sequence length="259" mass="26635">MSDATGDAGLNTQLADVHNEFMTALVNTGLLGKLRAQLRAAAVAIIDDDKVALRTLGSHNMKTATDRSKIALLLIEDFLQSNTMKHSLGVFVEESNVGSVKAEEREQLLNPIQQRAPGGAAQSSSLLETLIGLALAPVSQPPTSTTTVAPQHSASTHPPSAAPSQRAPSPDIEFSTTVPATLAKKEASSVGATSSGGSRRGSASAPADPLDDSVEYSDRSANSSLDLTNCLAVDRVAVVAKAATATRGGGGESTSDDDF</sequence>
<evidence type="ECO:0000256" key="1">
    <source>
        <dbReference type="SAM" id="MobiDB-lite"/>
    </source>
</evidence>
<name>A0A0S4JQ70_BODSA</name>
<feature type="compositionally biased region" description="Low complexity" evidence="1">
    <location>
        <begin position="188"/>
        <end position="205"/>
    </location>
</feature>
<keyword evidence="3" id="KW-1185">Reference proteome</keyword>
<organism evidence="2 3">
    <name type="scientific">Bodo saltans</name>
    <name type="common">Flagellated protozoan</name>
    <dbReference type="NCBI Taxonomy" id="75058"/>
    <lineage>
        <taxon>Eukaryota</taxon>
        <taxon>Discoba</taxon>
        <taxon>Euglenozoa</taxon>
        <taxon>Kinetoplastea</taxon>
        <taxon>Metakinetoplastina</taxon>
        <taxon>Eubodonida</taxon>
        <taxon>Bodonidae</taxon>
        <taxon>Bodo</taxon>
    </lineage>
</organism>
<feature type="region of interest" description="Disordered" evidence="1">
    <location>
        <begin position="138"/>
        <end position="227"/>
    </location>
</feature>
<evidence type="ECO:0000313" key="3">
    <source>
        <dbReference type="Proteomes" id="UP000051952"/>
    </source>
</evidence>
<dbReference type="AlphaFoldDB" id="A0A0S4JQ70"/>
<dbReference type="InterPro" id="IPR006594">
    <property type="entry name" value="LisH"/>
</dbReference>
<dbReference type="Gene3D" id="1.20.960.40">
    <property type="match status" value="1"/>
</dbReference>
<dbReference type="EMBL" id="CYKH01002032">
    <property type="protein sequence ID" value="CUG92335.1"/>
    <property type="molecule type" value="Genomic_DNA"/>
</dbReference>
<dbReference type="PROSITE" id="PS50896">
    <property type="entry name" value="LISH"/>
    <property type="match status" value="1"/>
</dbReference>
<gene>
    <name evidence="2" type="ORF">BSAL_36765</name>
</gene>
<protein>
    <submittedName>
        <fullName evidence="2">Uncharacterized protein</fullName>
    </submittedName>
</protein>
<evidence type="ECO:0000313" key="2">
    <source>
        <dbReference type="EMBL" id="CUG92335.1"/>
    </source>
</evidence>
<accession>A0A0S4JQ70</accession>